<evidence type="ECO:0000313" key="1">
    <source>
        <dbReference type="EMBL" id="PIO13102.1"/>
    </source>
</evidence>
<dbReference type="OrthoDB" id="6133115at2759"/>
<sequence length="118" mass="13602">MLKVFHDSMKKKEPPPAAKQQLFFSWITSAIFGASQSDQNNDGKEEEEEEPNVFELRENIEPAIIHICAESRESVKAASDWLQDLITKDQHDNTITDTWIQDLDDKDHGILAQLQREH</sequence>
<accession>A0A2G9QBW6</accession>
<name>A0A2G9QBW6_AQUCT</name>
<keyword evidence="2" id="KW-1185">Reference proteome</keyword>
<evidence type="ECO:0000313" key="2">
    <source>
        <dbReference type="Proteomes" id="UP000228934"/>
    </source>
</evidence>
<proteinExistence type="predicted"/>
<dbReference type="AlphaFoldDB" id="A0A2G9QBW6"/>
<organism evidence="1 2">
    <name type="scientific">Aquarana catesbeiana</name>
    <name type="common">American bullfrog</name>
    <name type="synonym">Rana catesbeiana</name>
    <dbReference type="NCBI Taxonomy" id="8400"/>
    <lineage>
        <taxon>Eukaryota</taxon>
        <taxon>Metazoa</taxon>
        <taxon>Chordata</taxon>
        <taxon>Craniata</taxon>
        <taxon>Vertebrata</taxon>
        <taxon>Euteleostomi</taxon>
        <taxon>Amphibia</taxon>
        <taxon>Batrachia</taxon>
        <taxon>Anura</taxon>
        <taxon>Neobatrachia</taxon>
        <taxon>Ranoidea</taxon>
        <taxon>Ranidae</taxon>
        <taxon>Aquarana</taxon>
    </lineage>
</organism>
<protein>
    <submittedName>
        <fullName evidence="1">Uncharacterized protein</fullName>
    </submittedName>
</protein>
<reference evidence="2" key="1">
    <citation type="journal article" date="2017" name="Nat. Commun.">
        <title>The North American bullfrog draft genome provides insight into hormonal regulation of long noncoding RNA.</title>
        <authorList>
            <person name="Hammond S.A."/>
            <person name="Warren R.L."/>
            <person name="Vandervalk B.P."/>
            <person name="Kucuk E."/>
            <person name="Khan H."/>
            <person name="Gibb E.A."/>
            <person name="Pandoh P."/>
            <person name="Kirk H."/>
            <person name="Zhao Y."/>
            <person name="Jones M."/>
            <person name="Mungall A.J."/>
            <person name="Coope R."/>
            <person name="Pleasance S."/>
            <person name="Moore R.A."/>
            <person name="Holt R.A."/>
            <person name="Round J.M."/>
            <person name="Ohora S."/>
            <person name="Walle B.V."/>
            <person name="Veldhoen N."/>
            <person name="Helbing C.C."/>
            <person name="Birol I."/>
        </authorList>
    </citation>
    <scope>NUCLEOTIDE SEQUENCE [LARGE SCALE GENOMIC DNA]</scope>
</reference>
<dbReference type="Proteomes" id="UP000228934">
    <property type="component" value="Unassembled WGS sequence"/>
</dbReference>
<gene>
    <name evidence="1" type="ORF">AB205_0215610</name>
</gene>
<dbReference type="EMBL" id="KZ059939">
    <property type="protein sequence ID" value="PIO13102.1"/>
    <property type="molecule type" value="Genomic_DNA"/>
</dbReference>